<dbReference type="InterPro" id="IPR036291">
    <property type="entry name" value="NAD(P)-bd_dom_sf"/>
</dbReference>
<dbReference type="EC" id="4.2.1.17" evidence="4"/>
<dbReference type="InterPro" id="IPR029045">
    <property type="entry name" value="ClpP/crotonase-like_dom_sf"/>
</dbReference>
<dbReference type="Gene3D" id="3.40.50.720">
    <property type="entry name" value="NAD(P)-binding Rossmann-like Domain"/>
    <property type="match status" value="1"/>
</dbReference>
<evidence type="ECO:0000256" key="13">
    <source>
        <dbReference type="RuleBase" id="RU003707"/>
    </source>
</evidence>
<protein>
    <recommendedName>
        <fullName evidence="4">enoyl-CoA hydratase</fullName>
        <ecNumber evidence="4">4.2.1.17</ecNumber>
    </recommendedName>
</protein>
<evidence type="ECO:0000256" key="1">
    <source>
        <dbReference type="ARBA" id="ARBA00005005"/>
    </source>
</evidence>
<dbReference type="RefSeq" id="WP_172622751.1">
    <property type="nucleotide sequence ID" value="NZ_LR699119.1"/>
</dbReference>
<feature type="domain" description="3-hydroxyacyl-CoA dehydrogenase C-terminal" evidence="14">
    <location>
        <begin position="487"/>
        <end position="578"/>
    </location>
</feature>
<organism evidence="16 17">
    <name type="scientific">Aquicella siphonis</name>
    <dbReference type="NCBI Taxonomy" id="254247"/>
    <lineage>
        <taxon>Bacteria</taxon>
        <taxon>Pseudomonadati</taxon>
        <taxon>Pseudomonadota</taxon>
        <taxon>Gammaproteobacteria</taxon>
        <taxon>Legionellales</taxon>
        <taxon>Coxiellaceae</taxon>
        <taxon>Aquicella</taxon>
    </lineage>
</organism>
<comment type="similarity">
    <text evidence="2">In the central section; belongs to the 3-hydroxyacyl-CoA dehydrogenase family.</text>
</comment>
<dbReference type="FunFam" id="3.90.226.10:FF:000011">
    <property type="entry name" value="Fatty acid oxidation complex subunit alpha"/>
    <property type="match status" value="1"/>
</dbReference>
<dbReference type="SUPFAM" id="SSF52096">
    <property type="entry name" value="ClpP/crotonase"/>
    <property type="match status" value="1"/>
</dbReference>
<dbReference type="InterPro" id="IPR018376">
    <property type="entry name" value="Enoyl-CoA_hyd/isom_CS"/>
</dbReference>
<keyword evidence="17" id="KW-1185">Reference proteome</keyword>
<keyword evidence="6" id="KW-0442">Lipid degradation</keyword>
<comment type="pathway">
    <text evidence="1">Lipid metabolism; fatty acid beta-oxidation.</text>
</comment>
<dbReference type="FunFam" id="3.40.50.720:FF:000009">
    <property type="entry name" value="Fatty oxidation complex, alpha subunit"/>
    <property type="match status" value="1"/>
</dbReference>
<evidence type="ECO:0000256" key="11">
    <source>
        <dbReference type="ARBA" id="ARBA00023268"/>
    </source>
</evidence>
<dbReference type="Gene3D" id="3.90.226.10">
    <property type="entry name" value="2-enoyl-CoA Hydratase, Chain A, domain 1"/>
    <property type="match status" value="1"/>
</dbReference>
<keyword evidence="9" id="KW-0443">Lipid metabolism</keyword>
<comment type="similarity">
    <text evidence="3">In the N-terminal section; belongs to the enoyl-CoA hydratase/isomerase family.</text>
</comment>
<keyword evidence="10" id="KW-0456">Lyase</keyword>
<dbReference type="KEGG" id="asip:AQUSIP_11820"/>
<dbReference type="InterPro" id="IPR001753">
    <property type="entry name" value="Enoyl-CoA_hydra/iso"/>
</dbReference>
<dbReference type="InterPro" id="IPR008927">
    <property type="entry name" value="6-PGluconate_DH-like_C_sf"/>
</dbReference>
<evidence type="ECO:0000256" key="8">
    <source>
        <dbReference type="ARBA" id="ARBA00023027"/>
    </source>
</evidence>
<evidence type="ECO:0000256" key="5">
    <source>
        <dbReference type="ARBA" id="ARBA00022832"/>
    </source>
</evidence>
<evidence type="ECO:0000256" key="4">
    <source>
        <dbReference type="ARBA" id="ARBA00012076"/>
    </source>
</evidence>
<dbReference type="InterPro" id="IPR006176">
    <property type="entry name" value="3-OHacyl-CoA_DH_NAD-bd"/>
</dbReference>
<evidence type="ECO:0000313" key="16">
    <source>
        <dbReference type="EMBL" id="VVC75881.1"/>
    </source>
</evidence>
<keyword evidence="11" id="KW-0511">Multifunctional enzyme</keyword>
<gene>
    <name evidence="16" type="primary">fadJ</name>
    <name evidence="16" type="ORF">AQUSIP_11820</name>
</gene>
<evidence type="ECO:0000256" key="12">
    <source>
        <dbReference type="ARBA" id="ARBA00049556"/>
    </source>
</evidence>
<dbReference type="UniPathway" id="UPA00659"/>
<dbReference type="Pfam" id="PF00378">
    <property type="entry name" value="ECH_1"/>
    <property type="match status" value="1"/>
</dbReference>
<evidence type="ECO:0000256" key="10">
    <source>
        <dbReference type="ARBA" id="ARBA00023239"/>
    </source>
</evidence>
<dbReference type="EMBL" id="LR699119">
    <property type="protein sequence ID" value="VVC75881.1"/>
    <property type="molecule type" value="Genomic_DNA"/>
</dbReference>
<dbReference type="GO" id="GO:0070403">
    <property type="term" value="F:NAD+ binding"/>
    <property type="evidence" value="ECO:0007669"/>
    <property type="project" value="InterPro"/>
</dbReference>
<evidence type="ECO:0000313" key="17">
    <source>
        <dbReference type="Proteomes" id="UP000324194"/>
    </source>
</evidence>
<comment type="similarity">
    <text evidence="13">Belongs to the enoyl-CoA hydratase/isomerase family.</text>
</comment>
<comment type="catalytic activity">
    <reaction evidence="12">
        <text>a (3S)-3-hydroxyacyl-CoA + NAD(+) = a 3-oxoacyl-CoA + NADH + H(+)</text>
        <dbReference type="Rhea" id="RHEA:22432"/>
        <dbReference type="ChEBI" id="CHEBI:15378"/>
        <dbReference type="ChEBI" id="CHEBI:57318"/>
        <dbReference type="ChEBI" id="CHEBI:57540"/>
        <dbReference type="ChEBI" id="CHEBI:57945"/>
        <dbReference type="ChEBI" id="CHEBI:90726"/>
        <dbReference type="EC" id="1.1.1.35"/>
    </reaction>
</comment>
<evidence type="ECO:0000256" key="3">
    <source>
        <dbReference type="ARBA" id="ARBA00008750"/>
    </source>
</evidence>
<dbReference type="GO" id="GO:0016509">
    <property type="term" value="F:long-chain (3S)-3-hydroxyacyl-CoA dehydrogenase (NAD+) activity"/>
    <property type="evidence" value="ECO:0007669"/>
    <property type="project" value="TreeGrafter"/>
</dbReference>
<dbReference type="PROSITE" id="PS00166">
    <property type="entry name" value="ENOYL_COA_HYDRATASE"/>
    <property type="match status" value="1"/>
</dbReference>
<keyword evidence="5" id="KW-0276">Fatty acid metabolism</keyword>
<dbReference type="InterPro" id="IPR050136">
    <property type="entry name" value="FA_oxidation_alpha_subunit"/>
</dbReference>
<dbReference type="GO" id="GO:0006635">
    <property type="term" value="P:fatty acid beta-oxidation"/>
    <property type="evidence" value="ECO:0007669"/>
    <property type="project" value="UniProtKB-UniPathway"/>
</dbReference>
<feature type="domain" description="3-hydroxyacyl-CoA dehydrogenase NAD binding" evidence="15">
    <location>
        <begin position="310"/>
        <end position="483"/>
    </location>
</feature>
<keyword evidence="8" id="KW-0520">NAD</keyword>
<dbReference type="Gene3D" id="1.10.1040.50">
    <property type="match status" value="1"/>
</dbReference>
<dbReference type="SUPFAM" id="SSF48179">
    <property type="entry name" value="6-phosphogluconate dehydrogenase C-terminal domain-like"/>
    <property type="match status" value="2"/>
</dbReference>
<sequence>MTKSQSYQHWQLETDSDQILWVCFDKKHSAVNTLDREVMEEFSRIVDMLKIDTTHKGVILTSAKKSGFIAGADISQFTQFSDIAEATGVLTLGQEILNQLEALKLPVVAMIDGFCLGGGLELALACHYRVAEESGKTRLGLPEVKLGIHPGWGGTVRLPRLIGAPQALNLILNGHTVSGKAAAKLGFVDAAVPKRQLVNAAKYYVLNKPPRHKPGTLQSLTNQKIIRQMLGYYLRKQVQKKVNPLHYPAPFHVIDNWELVGVESDAAYEREAKSCGKLFFSETCQNLVRVFFLQDRLKGLAKESSFTPQHVHVIGAGTMGGDIAAWCAVQGMTVTLQDLEPRFIAPAIKRAHKLFKDKLKEQYLIEKAMDRLIPDINGDGISRADIIIEAVIEDLAVKQSTFKMIESKAKPQAILATNTSSIPLDDINTVLQQPERLVGIHYFNPVAKMQLVEVVQGQHTSQEIVEKSISFVRKIDRLPLPVKSSPGFLVNRILMPYLLEAVELIKEGVPMTAIDKAMTQFGMPMGPITLADTVGLDVCLSVAKYLGKYFNTPIPQQLIQCVEQRKLGRKTGEGFYQYDKRGKQIRGEEKPYDQPLDTISNPLVLTMLNEAFACLREGVVADGDLLDAGMVYGTGFAPFRGGPIHYAKTQGIHELYQQYIKQQEARGESQKVKEWETTAV</sequence>
<evidence type="ECO:0000259" key="14">
    <source>
        <dbReference type="Pfam" id="PF00725"/>
    </source>
</evidence>
<evidence type="ECO:0000259" key="15">
    <source>
        <dbReference type="Pfam" id="PF02737"/>
    </source>
</evidence>
<keyword evidence="7" id="KW-0560">Oxidoreductase</keyword>
<evidence type="ECO:0000256" key="9">
    <source>
        <dbReference type="ARBA" id="ARBA00023098"/>
    </source>
</evidence>
<dbReference type="Pfam" id="PF00725">
    <property type="entry name" value="3HCDH"/>
    <property type="match status" value="1"/>
</dbReference>
<proteinExistence type="inferred from homology"/>
<dbReference type="PROSITE" id="PS00067">
    <property type="entry name" value="3HCDH"/>
    <property type="match status" value="1"/>
</dbReference>
<dbReference type="SUPFAM" id="SSF51735">
    <property type="entry name" value="NAD(P)-binding Rossmann-fold domains"/>
    <property type="match status" value="1"/>
</dbReference>
<accession>A0A5E4PHT1</accession>
<dbReference type="InterPro" id="IPR006108">
    <property type="entry name" value="3HC_DH_C"/>
</dbReference>
<dbReference type="PANTHER" id="PTHR43612">
    <property type="entry name" value="TRIFUNCTIONAL ENZYME SUBUNIT ALPHA"/>
    <property type="match status" value="1"/>
</dbReference>
<dbReference type="Proteomes" id="UP000324194">
    <property type="component" value="Chromosome 1"/>
</dbReference>
<dbReference type="AlphaFoldDB" id="A0A5E4PHT1"/>
<reference evidence="16 17" key="1">
    <citation type="submission" date="2019-08" db="EMBL/GenBank/DDBJ databases">
        <authorList>
            <person name="Guy L."/>
        </authorList>
    </citation>
    <scope>NUCLEOTIDE SEQUENCE [LARGE SCALE GENOMIC DNA]</scope>
    <source>
        <strain evidence="16 17">SGT-108</strain>
    </source>
</reference>
<evidence type="ECO:0000256" key="7">
    <source>
        <dbReference type="ARBA" id="ARBA00023002"/>
    </source>
</evidence>
<dbReference type="InterPro" id="IPR006180">
    <property type="entry name" value="3-OHacyl-CoA_DH_CS"/>
</dbReference>
<dbReference type="Pfam" id="PF02737">
    <property type="entry name" value="3HCDH_N"/>
    <property type="match status" value="1"/>
</dbReference>
<evidence type="ECO:0000256" key="6">
    <source>
        <dbReference type="ARBA" id="ARBA00022963"/>
    </source>
</evidence>
<dbReference type="GO" id="GO:0004300">
    <property type="term" value="F:enoyl-CoA hydratase activity"/>
    <property type="evidence" value="ECO:0007669"/>
    <property type="project" value="UniProtKB-EC"/>
</dbReference>
<name>A0A5E4PHT1_9COXI</name>
<dbReference type="PANTHER" id="PTHR43612:SF3">
    <property type="entry name" value="TRIFUNCTIONAL ENZYME SUBUNIT ALPHA, MITOCHONDRIAL"/>
    <property type="match status" value="1"/>
</dbReference>
<dbReference type="CDD" id="cd06558">
    <property type="entry name" value="crotonase-like"/>
    <property type="match status" value="1"/>
</dbReference>
<evidence type="ECO:0000256" key="2">
    <source>
        <dbReference type="ARBA" id="ARBA00007005"/>
    </source>
</evidence>